<dbReference type="EMBL" id="JARXHW010000002">
    <property type="protein sequence ID" value="MDQ8206224.1"/>
    <property type="molecule type" value="Genomic_DNA"/>
</dbReference>
<evidence type="ECO:0000313" key="1">
    <source>
        <dbReference type="EMBL" id="MDQ8206224.1"/>
    </source>
</evidence>
<protein>
    <submittedName>
        <fullName evidence="1">Uncharacterized protein</fullName>
    </submittedName>
</protein>
<proteinExistence type="predicted"/>
<organism evidence="1 2">
    <name type="scientific">Thalassobacterium maritimum</name>
    <dbReference type="NCBI Taxonomy" id="3041265"/>
    <lineage>
        <taxon>Bacteria</taxon>
        <taxon>Pseudomonadati</taxon>
        <taxon>Verrucomicrobiota</taxon>
        <taxon>Opitutia</taxon>
        <taxon>Puniceicoccales</taxon>
        <taxon>Coraliomargaritaceae</taxon>
        <taxon>Thalassobacterium</taxon>
    </lineage>
</organism>
<dbReference type="RefSeq" id="WP_308948238.1">
    <property type="nucleotide sequence ID" value="NZ_JARXHW010000002.1"/>
</dbReference>
<comment type="caution">
    <text evidence="1">The sequence shown here is derived from an EMBL/GenBank/DDBJ whole genome shotgun (WGS) entry which is preliminary data.</text>
</comment>
<sequence>MQDSAFTEAVFRAHHRVCGRRLRPFCAAYAAALEGVGSPLMSLAEGAIITPEDLLYALEICSSVVARDTMMPAAVMAPHSRWLDLYRRVVWRFRPARFRAALEQWLRYYEDDVSMPQLMERCDSDEAGDHSRAGGGTTGPLQLARVCSLLKQYPSISEYRAWTMPYGYAAWLDAQGRELDGGSQFWSAERDAEVEAQLAAAEAKGRELLAERKRRQRRA</sequence>
<dbReference type="Proteomes" id="UP001225316">
    <property type="component" value="Unassembled WGS sequence"/>
</dbReference>
<gene>
    <name evidence="1" type="ORF">QEH52_01790</name>
</gene>
<evidence type="ECO:0000313" key="2">
    <source>
        <dbReference type="Proteomes" id="UP001225316"/>
    </source>
</evidence>
<reference evidence="1 2" key="1">
    <citation type="submission" date="2023-04" db="EMBL/GenBank/DDBJ databases">
        <title>A novel bacteria isolated from coastal sediment.</title>
        <authorList>
            <person name="Liu X.-J."/>
            <person name="Du Z.-J."/>
        </authorList>
    </citation>
    <scope>NUCLEOTIDE SEQUENCE [LARGE SCALE GENOMIC DNA]</scope>
    <source>
        <strain evidence="1 2">SDUM461003</strain>
    </source>
</reference>
<name>A0ABU1APY3_9BACT</name>
<keyword evidence="2" id="KW-1185">Reference proteome</keyword>
<accession>A0ABU1APY3</accession>